<dbReference type="PANTHER" id="PTHR45436:SF5">
    <property type="entry name" value="SENSOR HISTIDINE KINASE TRCS"/>
    <property type="match status" value="1"/>
</dbReference>
<dbReference type="AlphaFoldDB" id="A0A2N6T1V0"/>
<evidence type="ECO:0000256" key="2">
    <source>
        <dbReference type="ARBA" id="ARBA00004236"/>
    </source>
</evidence>
<dbReference type="InterPro" id="IPR036097">
    <property type="entry name" value="HisK_dim/P_sf"/>
</dbReference>
<dbReference type="InterPro" id="IPR003661">
    <property type="entry name" value="HisK_dim/P_dom"/>
</dbReference>
<dbReference type="InterPro" id="IPR003660">
    <property type="entry name" value="HAMP_dom"/>
</dbReference>
<accession>A0A2N6T1V0</accession>
<feature type="domain" description="Histidine kinase" evidence="13">
    <location>
        <begin position="276"/>
        <end position="491"/>
    </location>
</feature>
<comment type="catalytic activity">
    <reaction evidence="1">
        <text>ATP + protein L-histidine = ADP + protein N-phospho-L-histidine.</text>
        <dbReference type="EC" id="2.7.13.3"/>
    </reaction>
</comment>
<dbReference type="InterPro" id="IPR036890">
    <property type="entry name" value="HATPase_C_sf"/>
</dbReference>
<sequence length="589" mass="62280">MAAAAGKAADRPDEPVVGSRFSARWRIVTWIMVLLGIVLFTIILTTRTIMLSEVEAGANAQVEQEVEEFRRFAVEGADPETGQPFESSTRLFEVFLSRQIPEADEVIAGIVGDQVLQIERGTGPDGMDPGGLAGDGELLRAIRESDEPSGIFESDAYGRVHWGQVALTGGPDPDHLVVAAFTAAERAEVHHQVRVISGVAVGGLLLTLLIAWLVAGQILAPVREVRRVAARIQDTDLSRRVPVTGRDDIAELALTFNGMLDRLETSYATQRRFIDDAGHELRTPITVIRGQLELLEGASGEERERSINLATTELDRMSRIVSELLTLARAERSDFVVPGPVDVADLTLELESKAQALGDREWLVEEIAETTATVDGERVMQAMLQIASNAVDHTAEGSALRIGSRVAGSGADRLLRLWITDDGPGLSARDARHVFDRFSRGTGGGAKRNKGGAGLGLSIVKAIADAHRGSAWVTSREGEGATFGLELPAGPAPAAPRDAGDASAAGAAPGESWAVDPGPQNRTRPDDPDPPTNPFPPVNPNAAPDAGPDSAPGTTEPTTTEPTTTGPATNPTTTGPAGNPNTTDPKEPS</sequence>
<dbReference type="Proteomes" id="UP000235363">
    <property type="component" value="Unassembled WGS sequence"/>
</dbReference>
<feature type="compositionally biased region" description="Low complexity" evidence="11">
    <location>
        <begin position="540"/>
        <end position="583"/>
    </location>
</feature>
<evidence type="ECO:0000256" key="11">
    <source>
        <dbReference type="SAM" id="MobiDB-lite"/>
    </source>
</evidence>
<name>A0A2N6T1V0_9CORY</name>
<comment type="subcellular location">
    <subcellularLocation>
        <location evidence="2">Cell membrane</location>
    </subcellularLocation>
</comment>
<keyword evidence="7 15" id="KW-0418">Kinase</keyword>
<dbReference type="PROSITE" id="PS50109">
    <property type="entry name" value="HIS_KIN"/>
    <property type="match status" value="1"/>
</dbReference>
<dbReference type="PRINTS" id="PR00344">
    <property type="entry name" value="BCTRLSENSOR"/>
</dbReference>
<dbReference type="Pfam" id="PF00672">
    <property type="entry name" value="HAMP"/>
    <property type="match status" value="1"/>
</dbReference>
<evidence type="ECO:0000259" key="14">
    <source>
        <dbReference type="PROSITE" id="PS50885"/>
    </source>
</evidence>
<evidence type="ECO:0000256" key="12">
    <source>
        <dbReference type="SAM" id="Phobius"/>
    </source>
</evidence>
<dbReference type="SMART" id="SM00387">
    <property type="entry name" value="HATPase_c"/>
    <property type="match status" value="1"/>
</dbReference>
<dbReference type="EC" id="2.7.13.3" evidence="3"/>
<evidence type="ECO:0000256" key="5">
    <source>
        <dbReference type="ARBA" id="ARBA00022679"/>
    </source>
</evidence>
<proteinExistence type="predicted"/>
<evidence type="ECO:0000256" key="8">
    <source>
        <dbReference type="ARBA" id="ARBA00022989"/>
    </source>
</evidence>
<dbReference type="PANTHER" id="PTHR45436">
    <property type="entry name" value="SENSOR HISTIDINE KINASE YKOH"/>
    <property type="match status" value="1"/>
</dbReference>
<evidence type="ECO:0000313" key="16">
    <source>
        <dbReference type="Proteomes" id="UP000235363"/>
    </source>
</evidence>
<gene>
    <name evidence="15" type="ORF">CJ204_00260</name>
</gene>
<dbReference type="Pfam" id="PF02518">
    <property type="entry name" value="HATPase_c"/>
    <property type="match status" value="1"/>
</dbReference>
<dbReference type="Gene3D" id="6.10.340.10">
    <property type="match status" value="1"/>
</dbReference>
<dbReference type="CDD" id="cd00082">
    <property type="entry name" value="HisKA"/>
    <property type="match status" value="1"/>
</dbReference>
<dbReference type="Gene3D" id="3.30.565.10">
    <property type="entry name" value="Histidine kinase-like ATPase, C-terminal domain"/>
    <property type="match status" value="1"/>
</dbReference>
<dbReference type="GO" id="GO:0000155">
    <property type="term" value="F:phosphorelay sensor kinase activity"/>
    <property type="evidence" value="ECO:0007669"/>
    <property type="project" value="InterPro"/>
</dbReference>
<dbReference type="InterPro" id="IPR050428">
    <property type="entry name" value="TCS_sensor_his_kinase"/>
</dbReference>
<evidence type="ECO:0000256" key="4">
    <source>
        <dbReference type="ARBA" id="ARBA00022553"/>
    </source>
</evidence>
<reference evidence="15 16" key="1">
    <citation type="submission" date="2017-09" db="EMBL/GenBank/DDBJ databases">
        <title>Bacterial strain isolated from the female urinary microbiota.</title>
        <authorList>
            <person name="Thomas-White K."/>
            <person name="Kumar N."/>
            <person name="Forster S."/>
            <person name="Putonti C."/>
            <person name="Lawley T."/>
            <person name="Wolfe A.J."/>
        </authorList>
    </citation>
    <scope>NUCLEOTIDE SEQUENCE [LARGE SCALE GENOMIC DNA]</scope>
    <source>
        <strain evidence="15 16">UMB0908</strain>
    </source>
</reference>
<feature type="compositionally biased region" description="Low complexity" evidence="11">
    <location>
        <begin position="495"/>
        <end position="510"/>
    </location>
</feature>
<dbReference type="SUPFAM" id="SSF158472">
    <property type="entry name" value="HAMP domain-like"/>
    <property type="match status" value="1"/>
</dbReference>
<dbReference type="Pfam" id="PF00512">
    <property type="entry name" value="HisKA"/>
    <property type="match status" value="1"/>
</dbReference>
<keyword evidence="9" id="KW-0902">Two-component regulatory system</keyword>
<keyword evidence="10 12" id="KW-0472">Membrane</keyword>
<evidence type="ECO:0000256" key="3">
    <source>
        <dbReference type="ARBA" id="ARBA00012438"/>
    </source>
</evidence>
<dbReference type="CDD" id="cd06225">
    <property type="entry name" value="HAMP"/>
    <property type="match status" value="1"/>
</dbReference>
<keyword evidence="4" id="KW-0597">Phosphoprotein</keyword>
<evidence type="ECO:0000313" key="15">
    <source>
        <dbReference type="EMBL" id="PMC63308.1"/>
    </source>
</evidence>
<protein>
    <recommendedName>
        <fullName evidence="3">histidine kinase</fullName>
        <ecNumber evidence="3">2.7.13.3</ecNumber>
    </recommendedName>
</protein>
<dbReference type="SMART" id="SM00304">
    <property type="entry name" value="HAMP"/>
    <property type="match status" value="1"/>
</dbReference>
<evidence type="ECO:0000256" key="1">
    <source>
        <dbReference type="ARBA" id="ARBA00000085"/>
    </source>
</evidence>
<dbReference type="SUPFAM" id="SSF55874">
    <property type="entry name" value="ATPase domain of HSP90 chaperone/DNA topoisomerase II/histidine kinase"/>
    <property type="match status" value="1"/>
</dbReference>
<organism evidence="15 16">
    <name type="scientific">Corynebacterium xerosis</name>
    <dbReference type="NCBI Taxonomy" id="1725"/>
    <lineage>
        <taxon>Bacteria</taxon>
        <taxon>Bacillati</taxon>
        <taxon>Actinomycetota</taxon>
        <taxon>Actinomycetes</taxon>
        <taxon>Mycobacteriales</taxon>
        <taxon>Corynebacteriaceae</taxon>
        <taxon>Corynebacterium</taxon>
    </lineage>
</organism>
<dbReference type="SUPFAM" id="SSF47384">
    <property type="entry name" value="Homodimeric domain of signal transducing histidine kinase"/>
    <property type="match status" value="1"/>
</dbReference>
<keyword evidence="5" id="KW-0808">Transferase</keyword>
<feature type="transmembrane region" description="Helical" evidence="12">
    <location>
        <begin position="195"/>
        <end position="215"/>
    </location>
</feature>
<dbReference type="InterPro" id="IPR003594">
    <property type="entry name" value="HATPase_dom"/>
</dbReference>
<dbReference type="InterPro" id="IPR004358">
    <property type="entry name" value="Sig_transdc_His_kin-like_C"/>
</dbReference>
<keyword evidence="8 12" id="KW-1133">Transmembrane helix</keyword>
<evidence type="ECO:0000259" key="13">
    <source>
        <dbReference type="PROSITE" id="PS50109"/>
    </source>
</evidence>
<dbReference type="Gene3D" id="1.10.287.130">
    <property type="match status" value="1"/>
</dbReference>
<evidence type="ECO:0000256" key="10">
    <source>
        <dbReference type="ARBA" id="ARBA00023136"/>
    </source>
</evidence>
<feature type="compositionally biased region" description="Pro residues" evidence="11">
    <location>
        <begin position="530"/>
        <end position="539"/>
    </location>
</feature>
<comment type="caution">
    <text evidence="15">The sequence shown here is derived from an EMBL/GenBank/DDBJ whole genome shotgun (WGS) entry which is preliminary data.</text>
</comment>
<evidence type="ECO:0000256" key="6">
    <source>
        <dbReference type="ARBA" id="ARBA00022692"/>
    </source>
</evidence>
<dbReference type="PROSITE" id="PS50885">
    <property type="entry name" value="HAMP"/>
    <property type="match status" value="1"/>
</dbReference>
<dbReference type="EMBL" id="PNHF01000001">
    <property type="protein sequence ID" value="PMC63308.1"/>
    <property type="molecule type" value="Genomic_DNA"/>
</dbReference>
<evidence type="ECO:0000256" key="9">
    <source>
        <dbReference type="ARBA" id="ARBA00023012"/>
    </source>
</evidence>
<feature type="transmembrane region" description="Helical" evidence="12">
    <location>
        <begin position="27"/>
        <end position="45"/>
    </location>
</feature>
<feature type="domain" description="HAMP" evidence="14">
    <location>
        <begin position="216"/>
        <end position="268"/>
    </location>
</feature>
<evidence type="ECO:0000256" key="7">
    <source>
        <dbReference type="ARBA" id="ARBA00022777"/>
    </source>
</evidence>
<keyword evidence="6 12" id="KW-0812">Transmembrane</keyword>
<dbReference type="RefSeq" id="WP_102211675.1">
    <property type="nucleotide sequence ID" value="NZ_PNHF01000001.1"/>
</dbReference>
<feature type="region of interest" description="Disordered" evidence="11">
    <location>
        <begin position="483"/>
        <end position="589"/>
    </location>
</feature>
<dbReference type="FunFam" id="1.10.287.130:FF:000001">
    <property type="entry name" value="Two-component sensor histidine kinase"/>
    <property type="match status" value="1"/>
</dbReference>
<dbReference type="InterPro" id="IPR005467">
    <property type="entry name" value="His_kinase_dom"/>
</dbReference>
<dbReference type="SMART" id="SM00388">
    <property type="entry name" value="HisKA"/>
    <property type="match status" value="1"/>
</dbReference>
<dbReference type="GO" id="GO:0005886">
    <property type="term" value="C:plasma membrane"/>
    <property type="evidence" value="ECO:0007669"/>
    <property type="project" value="UniProtKB-SubCell"/>
</dbReference>